<dbReference type="CDD" id="cd02518">
    <property type="entry name" value="GT2_SpsF"/>
    <property type="match status" value="1"/>
</dbReference>
<dbReference type="PANTHER" id="PTHR42866:SF1">
    <property type="entry name" value="SPORE COAT POLYSACCHARIDE BIOSYNTHESIS PROTEIN SPSF"/>
    <property type="match status" value="1"/>
</dbReference>
<comment type="caution">
    <text evidence="1">The sequence shown here is derived from an EMBL/GenBank/DDBJ whole genome shotgun (WGS) entry which is preliminary data.</text>
</comment>
<evidence type="ECO:0000313" key="2">
    <source>
        <dbReference type="Proteomes" id="UP001597118"/>
    </source>
</evidence>
<evidence type="ECO:0000313" key="1">
    <source>
        <dbReference type="EMBL" id="MFD1629059.1"/>
    </source>
</evidence>
<dbReference type="Pfam" id="PF02348">
    <property type="entry name" value="CTP_transf_3"/>
    <property type="match status" value="1"/>
</dbReference>
<proteinExistence type="predicted"/>
<dbReference type="InterPro" id="IPR029044">
    <property type="entry name" value="Nucleotide-diphossugar_trans"/>
</dbReference>
<keyword evidence="1" id="KW-0808">Transferase</keyword>
<name>A0ABW4IAR1_9SPHI</name>
<gene>
    <name evidence="1" type="ORF">ACFSAH_04175</name>
</gene>
<dbReference type="EMBL" id="JBHUDG010000003">
    <property type="protein sequence ID" value="MFD1629059.1"/>
    <property type="molecule type" value="Genomic_DNA"/>
</dbReference>
<reference evidence="2" key="1">
    <citation type="journal article" date="2019" name="Int. J. Syst. Evol. Microbiol.">
        <title>The Global Catalogue of Microorganisms (GCM) 10K type strain sequencing project: providing services to taxonomists for standard genome sequencing and annotation.</title>
        <authorList>
            <consortium name="The Broad Institute Genomics Platform"/>
            <consortium name="The Broad Institute Genome Sequencing Center for Infectious Disease"/>
            <person name="Wu L."/>
            <person name="Ma J."/>
        </authorList>
    </citation>
    <scope>NUCLEOTIDE SEQUENCE [LARGE SCALE GENOMIC DNA]</scope>
    <source>
        <strain evidence="2">CCUG 53762</strain>
    </source>
</reference>
<dbReference type="Gene3D" id="3.90.550.10">
    <property type="entry name" value="Spore Coat Polysaccharide Biosynthesis Protein SpsA, Chain A"/>
    <property type="match status" value="1"/>
</dbReference>
<keyword evidence="1" id="KW-0548">Nucleotidyltransferase</keyword>
<dbReference type="SUPFAM" id="SSF53448">
    <property type="entry name" value="Nucleotide-diphospho-sugar transferases"/>
    <property type="match status" value="1"/>
</dbReference>
<dbReference type="GO" id="GO:0016779">
    <property type="term" value="F:nucleotidyltransferase activity"/>
    <property type="evidence" value="ECO:0007669"/>
    <property type="project" value="UniProtKB-KW"/>
</dbReference>
<organism evidence="1 2">
    <name type="scientific">Pseudopedobacter beijingensis</name>
    <dbReference type="NCBI Taxonomy" id="1207056"/>
    <lineage>
        <taxon>Bacteria</taxon>
        <taxon>Pseudomonadati</taxon>
        <taxon>Bacteroidota</taxon>
        <taxon>Sphingobacteriia</taxon>
        <taxon>Sphingobacteriales</taxon>
        <taxon>Sphingobacteriaceae</taxon>
        <taxon>Pseudopedobacter</taxon>
    </lineage>
</organism>
<dbReference type="InterPro" id="IPR003329">
    <property type="entry name" value="Cytidylyl_trans"/>
</dbReference>
<dbReference type="Proteomes" id="UP001597118">
    <property type="component" value="Unassembled WGS sequence"/>
</dbReference>
<keyword evidence="2" id="KW-1185">Reference proteome</keyword>
<accession>A0ABW4IAR1</accession>
<protein>
    <submittedName>
        <fullName evidence="1">Cytidylyltransferase domain-containing protein</fullName>
    </submittedName>
</protein>
<dbReference type="RefSeq" id="WP_379661440.1">
    <property type="nucleotide sequence ID" value="NZ_JBHUDG010000003.1"/>
</dbReference>
<dbReference type="PANTHER" id="PTHR42866">
    <property type="entry name" value="3-DEOXY-MANNO-OCTULOSONATE CYTIDYLYLTRANSFERASE"/>
    <property type="match status" value="1"/>
</dbReference>
<sequence>MNIGIITQARMTSSRLPGKILKEVKGKSLLTYHIERLKHSGFPVIVATTTNETDNPVIDFCINKGIPYSRGSEENVLSRFYNAAVENNLDIIVRVTSDCPLIDPHLIRNSMEKYLKFNNENLYVSNVIDRTFARGFDFEIFSFRLLEDAYKNATESADLEHVTPYIRKNIKGDTEFYDIKQSKNHNDLRITVDTAEDFQLIQELIVTFDADLLPYNGIEEILLQHPELIAINAHIEQKKV</sequence>